<gene>
    <name evidence="2" type="ORF">HU200_014014</name>
</gene>
<evidence type="ECO:0000256" key="1">
    <source>
        <dbReference type="SAM" id="MobiDB-lite"/>
    </source>
</evidence>
<keyword evidence="3" id="KW-1185">Reference proteome</keyword>
<name>A0A835FC50_9POAL</name>
<dbReference type="AlphaFoldDB" id="A0A835FC50"/>
<feature type="region of interest" description="Disordered" evidence="1">
    <location>
        <begin position="112"/>
        <end position="144"/>
    </location>
</feature>
<reference evidence="2" key="1">
    <citation type="submission" date="2020-07" db="EMBL/GenBank/DDBJ databases">
        <title>Genome sequence and genetic diversity analysis of an under-domesticated orphan crop, white fonio (Digitaria exilis).</title>
        <authorList>
            <person name="Bennetzen J.L."/>
            <person name="Chen S."/>
            <person name="Ma X."/>
            <person name="Wang X."/>
            <person name="Yssel A.E.J."/>
            <person name="Chaluvadi S.R."/>
            <person name="Johnson M."/>
            <person name="Gangashetty P."/>
            <person name="Hamidou F."/>
            <person name="Sanogo M.D."/>
            <person name="Zwaenepoel A."/>
            <person name="Wallace J."/>
            <person name="Van De Peer Y."/>
            <person name="Van Deynze A."/>
        </authorList>
    </citation>
    <scope>NUCLEOTIDE SEQUENCE</scope>
    <source>
        <tissue evidence="2">Leaves</tissue>
    </source>
</reference>
<sequence>MSSWELCTVTQVEETPSTLVEQAMFHGQPCWLVRHPTLHPCPTIGFISVLFWATTKASHSRSAWNWPSATLLETRRLAVAEANGLTDQSLPVPMSILWQELTKSKLPARRTLPTADVGDDDHLRLNGPQKANTTKMAAARTPRSLGQMAKSHRQRWLEPGALIAPAVSVLGLAGDEAMVRRWQQVSPRCLPSSLPQPRWTLRWLTTLRAGRPPLKNASIVGALLSKSASMWPAVQLQRPSSPAAPPRYPHVREGCVTVRPARRRRERRGPKEW</sequence>
<comment type="caution">
    <text evidence="2">The sequence shown here is derived from an EMBL/GenBank/DDBJ whole genome shotgun (WGS) entry which is preliminary data.</text>
</comment>
<evidence type="ECO:0000313" key="3">
    <source>
        <dbReference type="Proteomes" id="UP000636709"/>
    </source>
</evidence>
<proteinExistence type="predicted"/>
<evidence type="ECO:0000313" key="2">
    <source>
        <dbReference type="EMBL" id="KAF8737906.1"/>
    </source>
</evidence>
<dbReference type="EMBL" id="JACEFO010001375">
    <property type="protein sequence ID" value="KAF8737906.1"/>
    <property type="molecule type" value="Genomic_DNA"/>
</dbReference>
<protein>
    <submittedName>
        <fullName evidence="2">Uncharacterized protein</fullName>
    </submittedName>
</protein>
<organism evidence="2 3">
    <name type="scientific">Digitaria exilis</name>
    <dbReference type="NCBI Taxonomy" id="1010633"/>
    <lineage>
        <taxon>Eukaryota</taxon>
        <taxon>Viridiplantae</taxon>
        <taxon>Streptophyta</taxon>
        <taxon>Embryophyta</taxon>
        <taxon>Tracheophyta</taxon>
        <taxon>Spermatophyta</taxon>
        <taxon>Magnoliopsida</taxon>
        <taxon>Liliopsida</taxon>
        <taxon>Poales</taxon>
        <taxon>Poaceae</taxon>
        <taxon>PACMAD clade</taxon>
        <taxon>Panicoideae</taxon>
        <taxon>Panicodae</taxon>
        <taxon>Paniceae</taxon>
        <taxon>Anthephorinae</taxon>
        <taxon>Digitaria</taxon>
    </lineage>
</organism>
<dbReference type="Proteomes" id="UP000636709">
    <property type="component" value="Unassembled WGS sequence"/>
</dbReference>
<dbReference type="OrthoDB" id="8904098at2759"/>
<accession>A0A835FC50</accession>